<evidence type="ECO:0000256" key="1">
    <source>
        <dbReference type="ARBA" id="ARBA00023125"/>
    </source>
</evidence>
<dbReference type="AlphaFoldDB" id="A0A6M7UC52"/>
<keyword evidence="1" id="KW-0238">DNA-binding</keyword>
<evidence type="ECO:0000313" key="3">
    <source>
        <dbReference type="EMBL" id="OBQ57792.1"/>
    </source>
</evidence>
<dbReference type="GO" id="GO:0003677">
    <property type="term" value="F:DNA binding"/>
    <property type="evidence" value="ECO:0007669"/>
    <property type="project" value="UniProtKB-UniRule"/>
</dbReference>
<protein>
    <submittedName>
        <fullName evidence="3">TetR family transcriptional regulator</fullName>
    </submittedName>
</protein>
<dbReference type="PROSITE" id="PS50977">
    <property type="entry name" value="HTH_TETR_2"/>
    <property type="match status" value="1"/>
</dbReference>
<dbReference type="Gene3D" id="1.10.357.10">
    <property type="entry name" value="Tetracycline Repressor, domain 2"/>
    <property type="match status" value="1"/>
</dbReference>
<dbReference type="InterPro" id="IPR009057">
    <property type="entry name" value="Homeodomain-like_sf"/>
</dbReference>
<evidence type="ECO:0000256" key="2">
    <source>
        <dbReference type="SAM" id="MobiDB-lite"/>
    </source>
</evidence>
<dbReference type="Pfam" id="PF00440">
    <property type="entry name" value="TetR_N"/>
    <property type="match status" value="1"/>
</dbReference>
<accession>A0A6M7UC52</accession>
<sequence length="228" mass="26048">MKADSTPARGKRPSKAAPPAKAARQTLSREAWIAAARKVLEKRGIGEVKIDRLAQQFKVTRGSFYFHFASLADLRDSLLQEWRDINCAPFWAMRDMHDIDGLQFFTDIVHVWVDEAPFSPLLDLAVRDWSRTSKKLTQEVKDMDDLRIALLIRSFRAMGYPEDESLVRARITYFHQIGQYALSFKEDPAVRRSYQPLFGEVLLGPLVQEPGSAPRPSEMRTGRRQQGA</sequence>
<evidence type="ECO:0000313" key="4">
    <source>
        <dbReference type="Proteomes" id="UP000093737"/>
    </source>
</evidence>
<feature type="region of interest" description="Disordered" evidence="2">
    <location>
        <begin position="208"/>
        <end position="228"/>
    </location>
</feature>
<organism evidence="3 4">
    <name type="scientific">Rhizobium loti</name>
    <name type="common">Mesorhizobium loti</name>
    <dbReference type="NCBI Taxonomy" id="381"/>
    <lineage>
        <taxon>Bacteria</taxon>
        <taxon>Pseudomonadati</taxon>
        <taxon>Pseudomonadota</taxon>
        <taxon>Alphaproteobacteria</taxon>
        <taxon>Hyphomicrobiales</taxon>
        <taxon>Phyllobacteriaceae</taxon>
        <taxon>Mesorhizobium</taxon>
    </lineage>
</organism>
<proteinExistence type="predicted"/>
<dbReference type="InterPro" id="IPR001647">
    <property type="entry name" value="HTH_TetR"/>
</dbReference>
<dbReference type="EMBL" id="LYTK01000025">
    <property type="protein sequence ID" value="OBQ57792.1"/>
    <property type="molecule type" value="Genomic_DNA"/>
</dbReference>
<feature type="region of interest" description="Disordered" evidence="2">
    <location>
        <begin position="1"/>
        <end position="24"/>
    </location>
</feature>
<feature type="compositionally biased region" description="Low complexity" evidence="2">
    <location>
        <begin position="15"/>
        <end position="24"/>
    </location>
</feature>
<comment type="caution">
    <text evidence="3">The sequence shown here is derived from an EMBL/GenBank/DDBJ whole genome shotgun (WGS) entry which is preliminary data.</text>
</comment>
<name>A0A6M7UC52_RHILI</name>
<dbReference type="RefSeq" id="WP_056565807.1">
    <property type="nucleotide sequence ID" value="NZ_CP033334.1"/>
</dbReference>
<reference evidence="3 4" key="1">
    <citation type="submission" date="2016-05" db="EMBL/GenBank/DDBJ databases">
        <authorList>
            <person name="Ramsay J.P."/>
        </authorList>
    </citation>
    <scope>NUCLEOTIDE SEQUENCE [LARGE SCALE GENOMIC DNA]</scope>
    <source>
        <strain evidence="3 4">NZP2042</strain>
    </source>
</reference>
<dbReference type="SUPFAM" id="SSF46689">
    <property type="entry name" value="Homeodomain-like"/>
    <property type="match status" value="1"/>
</dbReference>
<dbReference type="Proteomes" id="UP000093737">
    <property type="component" value="Unassembled WGS sequence"/>
</dbReference>
<gene>
    <name evidence="3" type="ORF">A8145_27200</name>
</gene>